<keyword evidence="4 5" id="KW-0472">Membrane</keyword>
<name>A0A1U9XFL1_ECOLX</name>
<dbReference type="GO" id="GO:0016020">
    <property type="term" value="C:membrane"/>
    <property type="evidence" value="ECO:0007669"/>
    <property type="project" value="UniProtKB-SubCell"/>
</dbReference>
<dbReference type="EMBL" id="KY075653">
    <property type="protein sequence ID" value="AQZ20251.1"/>
    <property type="molecule type" value="Genomic_DNA"/>
</dbReference>
<evidence type="ECO:0000256" key="2">
    <source>
        <dbReference type="ARBA" id="ARBA00022692"/>
    </source>
</evidence>
<evidence type="ECO:0000313" key="6">
    <source>
        <dbReference type="EMBL" id="AQZ20251.1"/>
    </source>
</evidence>
<evidence type="ECO:0000256" key="1">
    <source>
        <dbReference type="ARBA" id="ARBA00004141"/>
    </source>
</evidence>
<feature type="transmembrane region" description="Helical" evidence="5">
    <location>
        <begin position="166"/>
        <end position="187"/>
    </location>
</feature>
<dbReference type="AlphaFoldDB" id="A0A1U9XFL1"/>
<accession>A0A1U9XFL1</accession>
<feature type="transmembrane region" description="Helical" evidence="5">
    <location>
        <begin position="260"/>
        <end position="284"/>
    </location>
</feature>
<dbReference type="InterPro" id="IPR007688">
    <property type="entry name" value="Conjugal_tfr_TrbL/VirB6"/>
</dbReference>
<protein>
    <submittedName>
        <fullName evidence="6">Type IV secretion system protein VirB6</fullName>
    </submittedName>
</protein>
<feature type="transmembrane region" description="Helical" evidence="5">
    <location>
        <begin position="193"/>
        <end position="212"/>
    </location>
</feature>
<dbReference type="RefSeq" id="WP_250696585.1">
    <property type="nucleotide sequence ID" value="NZ_KY075653.1"/>
</dbReference>
<dbReference type="Pfam" id="PF04610">
    <property type="entry name" value="TrbL"/>
    <property type="match status" value="1"/>
</dbReference>
<keyword evidence="3 5" id="KW-1133">Transmembrane helix</keyword>
<comment type="subcellular location">
    <subcellularLocation>
        <location evidence="1">Membrane</location>
        <topology evidence="1">Multi-pass membrane protein</topology>
    </subcellularLocation>
</comment>
<gene>
    <name evidence="6" type="primary">virB6</name>
    <name evidence="6" type="ORF">pLishui12_00022</name>
</gene>
<evidence type="ECO:0000256" key="5">
    <source>
        <dbReference type="SAM" id="Phobius"/>
    </source>
</evidence>
<feature type="transmembrane region" description="Helical" evidence="5">
    <location>
        <begin position="140"/>
        <end position="159"/>
    </location>
</feature>
<sequence>MAQGFFVKYNSTVMDSVDKISSSYQTQFANDIMSLATVSVTLYVLWKGYQILASKTQTPLQDLVWDLSKFAIIIMFITNADGYLTAATDALQGMKDGFSGGVSVWQTLDNLWKSTQNLGAEIYSLDKSTYVKDQGVVGQFLIWTGSLILMAVSVVVFLTADVTMKLLIITAPIFIFCLMFGFIRSMFNNWLQSLFSSILTVLFASLVIRIAMDFQGMILSHAIRAAQTGNVNLVSTGAMGFMAGFLGALLVLIAKGFAVQLAGAGVEGAVQGAAMMGLGAAGMATGKSLMLGGRAGLGFGLGMAGRTGMNSLSGKAGNLMGRGARTAAEWAGEKGYQALAPTRCFGDEGEKTCIPGKSTSEERRMKIMKRFFYVMSLNWILVFVDKHITSGWSRRES</sequence>
<feature type="transmembrane region" description="Helical" evidence="5">
    <location>
        <begin position="233"/>
        <end position="254"/>
    </location>
</feature>
<keyword evidence="6" id="KW-0614">Plasmid</keyword>
<dbReference type="GO" id="GO:0030255">
    <property type="term" value="P:protein secretion by the type IV secretion system"/>
    <property type="evidence" value="ECO:0007669"/>
    <property type="project" value="InterPro"/>
</dbReference>
<keyword evidence="2 5" id="KW-0812">Transmembrane</keyword>
<reference evidence="6" key="1">
    <citation type="submission" date="2016-10" db="EMBL/GenBank/DDBJ databases">
        <authorList>
            <person name="Sun J."/>
        </authorList>
    </citation>
    <scope>NUCLEOTIDE SEQUENCE</scope>
    <source>
        <strain evidence="6">Lishui12</strain>
        <plasmid evidence="6">pLishui12-2</plasmid>
    </source>
</reference>
<organism evidence="6">
    <name type="scientific">Escherichia coli</name>
    <dbReference type="NCBI Taxonomy" id="562"/>
    <lineage>
        <taxon>Bacteria</taxon>
        <taxon>Pseudomonadati</taxon>
        <taxon>Pseudomonadota</taxon>
        <taxon>Gammaproteobacteria</taxon>
        <taxon>Enterobacterales</taxon>
        <taxon>Enterobacteriaceae</taxon>
        <taxon>Escherichia</taxon>
    </lineage>
</organism>
<evidence type="ECO:0000256" key="3">
    <source>
        <dbReference type="ARBA" id="ARBA00022989"/>
    </source>
</evidence>
<evidence type="ECO:0000256" key="4">
    <source>
        <dbReference type="ARBA" id="ARBA00023136"/>
    </source>
</evidence>
<geneLocation type="plasmid" evidence="6">
    <name>pLishui12-2</name>
</geneLocation>
<proteinExistence type="predicted"/>